<evidence type="ECO:0000313" key="2">
    <source>
        <dbReference type="EMBL" id="GEY18126.1"/>
    </source>
</evidence>
<dbReference type="EMBL" id="BKCJ010157967">
    <property type="protein sequence ID" value="GEY18126.1"/>
    <property type="molecule type" value="Genomic_DNA"/>
</dbReference>
<reference evidence="2" key="1">
    <citation type="journal article" date="2019" name="Sci. Rep.">
        <title>Draft genome of Tanacetum cinerariifolium, the natural source of mosquito coil.</title>
        <authorList>
            <person name="Yamashiro T."/>
            <person name="Shiraishi A."/>
            <person name="Satake H."/>
            <person name="Nakayama K."/>
        </authorList>
    </citation>
    <scope>NUCLEOTIDE SEQUENCE</scope>
</reference>
<gene>
    <name evidence="2" type="ORF">Tci_390100</name>
</gene>
<dbReference type="GO" id="GO:0016020">
    <property type="term" value="C:membrane"/>
    <property type="evidence" value="ECO:0007669"/>
    <property type="project" value="InterPro"/>
</dbReference>
<dbReference type="GO" id="GO:0015031">
    <property type="term" value="P:protein transport"/>
    <property type="evidence" value="ECO:0007669"/>
    <property type="project" value="UniProtKB-KW"/>
</dbReference>
<keyword evidence="1" id="KW-0813">Transport</keyword>
<organism evidence="2">
    <name type="scientific">Tanacetum cinerariifolium</name>
    <name type="common">Dalmatian daisy</name>
    <name type="synonym">Chrysanthemum cinerariifolium</name>
    <dbReference type="NCBI Taxonomy" id="118510"/>
    <lineage>
        <taxon>Eukaryota</taxon>
        <taxon>Viridiplantae</taxon>
        <taxon>Streptophyta</taxon>
        <taxon>Embryophyta</taxon>
        <taxon>Tracheophyta</taxon>
        <taxon>Spermatophyta</taxon>
        <taxon>Magnoliopsida</taxon>
        <taxon>eudicotyledons</taxon>
        <taxon>Gunneridae</taxon>
        <taxon>Pentapetalae</taxon>
        <taxon>asterids</taxon>
        <taxon>campanulids</taxon>
        <taxon>Asterales</taxon>
        <taxon>Asteraceae</taxon>
        <taxon>Asteroideae</taxon>
        <taxon>Anthemideae</taxon>
        <taxon>Anthemidinae</taxon>
        <taxon>Tanacetum</taxon>
    </lineage>
</organism>
<dbReference type="SUPFAM" id="SSF47661">
    <property type="entry name" value="t-snare proteins"/>
    <property type="match status" value="1"/>
</dbReference>
<protein>
    <submittedName>
        <fullName evidence="2">Syntaxin-32-like isoform X1</fullName>
    </submittedName>
</protein>
<evidence type="ECO:0000256" key="1">
    <source>
        <dbReference type="ARBA" id="ARBA00022927"/>
    </source>
</evidence>
<dbReference type="AlphaFoldDB" id="A0A699HHL2"/>
<proteinExistence type="predicted"/>
<accession>A0A699HHL2</accession>
<sequence length="114" mass="12110">MLSFESPSISGSTLGELFLVTRGCLNEDVDTFSEMLGLALGGLNSVQYILVTNTWEKEASRAEAVDNVESTIHELGNTFTQLATMVSQQGELAIRSLECVNGSGCGLGIAHPDN</sequence>
<dbReference type="InterPro" id="IPR010989">
    <property type="entry name" value="SNARE"/>
</dbReference>
<keyword evidence="1" id="KW-0653">Protein transport</keyword>
<dbReference type="Gene3D" id="1.20.58.70">
    <property type="match status" value="1"/>
</dbReference>
<name>A0A699HHL2_TANCI</name>
<dbReference type="GO" id="GO:0016192">
    <property type="term" value="P:vesicle-mediated transport"/>
    <property type="evidence" value="ECO:0007669"/>
    <property type="project" value="InterPro"/>
</dbReference>
<comment type="caution">
    <text evidence="2">The sequence shown here is derived from an EMBL/GenBank/DDBJ whole genome shotgun (WGS) entry which is preliminary data.</text>
</comment>